<comment type="caution">
    <text evidence="6">The sequence shown here is derived from an EMBL/GenBank/DDBJ whole genome shotgun (WGS) entry which is preliminary data.</text>
</comment>
<evidence type="ECO:0000259" key="5">
    <source>
        <dbReference type="Pfam" id="PF05433"/>
    </source>
</evidence>
<proteinExistence type="predicted"/>
<evidence type="ECO:0000256" key="2">
    <source>
        <dbReference type="ARBA" id="ARBA00023136"/>
    </source>
</evidence>
<dbReference type="Pfam" id="PF05433">
    <property type="entry name" value="Rick_17kDa_Anti"/>
    <property type="match status" value="1"/>
</dbReference>
<keyword evidence="7" id="KW-1185">Reference proteome</keyword>
<dbReference type="InterPro" id="IPR051407">
    <property type="entry name" value="Bact_OM_lipoprot/Surf_antigen"/>
</dbReference>
<dbReference type="Proteomes" id="UP001204151">
    <property type="component" value="Unassembled WGS sequence"/>
</dbReference>
<keyword evidence="4" id="KW-1133">Transmembrane helix</keyword>
<name>A0ABT1ZXM2_9BURK</name>
<evidence type="ECO:0000256" key="4">
    <source>
        <dbReference type="SAM" id="Phobius"/>
    </source>
</evidence>
<evidence type="ECO:0000256" key="3">
    <source>
        <dbReference type="SAM" id="MobiDB-lite"/>
    </source>
</evidence>
<feature type="compositionally biased region" description="Low complexity" evidence="3">
    <location>
        <begin position="81"/>
        <end position="96"/>
    </location>
</feature>
<dbReference type="InterPro" id="IPR008816">
    <property type="entry name" value="Gly_zipper_2TM_dom"/>
</dbReference>
<feature type="region of interest" description="Disordered" evidence="3">
    <location>
        <begin position="125"/>
        <end position="172"/>
    </location>
</feature>
<dbReference type="PANTHER" id="PTHR35603:SF2">
    <property type="entry name" value="OUTER MEMBRANE LIPOPROTEIN"/>
    <property type="match status" value="1"/>
</dbReference>
<keyword evidence="4" id="KW-0812">Transmembrane</keyword>
<reference evidence="6 7" key="1">
    <citation type="submission" date="2022-08" db="EMBL/GenBank/DDBJ databases">
        <title>Reclassification of Massilia species as members of the genera Telluria, Duganella, Pseudoduganella, Mokoshia gen. nov. and Zemynaea gen. nov. using orthogonal and non-orthogonal genome-based approaches.</title>
        <authorList>
            <person name="Bowman J.P."/>
        </authorList>
    </citation>
    <scope>NUCLEOTIDE SEQUENCE [LARGE SCALE GENOMIC DNA]</scope>
    <source>
        <strain evidence="6 7">JCM 31316</strain>
    </source>
</reference>
<dbReference type="EMBL" id="JANUGW010000023">
    <property type="protein sequence ID" value="MCS0584624.1"/>
    <property type="molecule type" value="Genomic_DNA"/>
</dbReference>
<feature type="domain" description="Glycine zipper 2TM" evidence="5">
    <location>
        <begin position="197"/>
        <end position="237"/>
    </location>
</feature>
<evidence type="ECO:0000313" key="6">
    <source>
        <dbReference type="EMBL" id="MCS0584624.1"/>
    </source>
</evidence>
<feature type="transmembrane region" description="Helical" evidence="4">
    <location>
        <begin position="16"/>
        <end position="39"/>
    </location>
</feature>
<accession>A0ABT1ZXM2</accession>
<organism evidence="6 7">
    <name type="scientific">Massilia pinisoli</name>
    <dbReference type="NCBI Taxonomy" id="1772194"/>
    <lineage>
        <taxon>Bacteria</taxon>
        <taxon>Pseudomonadati</taxon>
        <taxon>Pseudomonadota</taxon>
        <taxon>Betaproteobacteria</taxon>
        <taxon>Burkholderiales</taxon>
        <taxon>Oxalobacteraceae</taxon>
        <taxon>Telluria group</taxon>
        <taxon>Massilia</taxon>
    </lineage>
</organism>
<feature type="region of interest" description="Disordered" evidence="3">
    <location>
        <begin position="60"/>
        <end position="102"/>
    </location>
</feature>
<protein>
    <submittedName>
        <fullName evidence="6">Glycine zipper 2TM domain-containing protein</fullName>
    </submittedName>
</protein>
<sequence length="284" mass="28593">MDTHPHTPARARQHPLLIAAAIAVILFCALGTAAIMGWLPSSTGGNRSHLSDTDRAALSAGLQQPGQPGYTAPSALPPGATPAAPFAAQPQPGYPATAPAQSTYPAPAGAQAYAAPNTAYGYGGSQGATSSGTDYPAAPVAAPAPRYAPAEPAPAPRAAHKSTRVAEADTNSNWCGNCGNIESIRAIKTRAQGSGVGAAGGALLGGLLGNQVGSGHGRQLATVAGAVGGAVMGNQVEGNMKADTSYEIRVRLDDGTLRTFHQHSAPPWRTGDRVRIVKGTLRSA</sequence>
<gene>
    <name evidence="6" type="ORF">NX784_23855</name>
</gene>
<dbReference type="PANTHER" id="PTHR35603">
    <property type="match status" value="1"/>
</dbReference>
<evidence type="ECO:0000313" key="7">
    <source>
        <dbReference type="Proteomes" id="UP001204151"/>
    </source>
</evidence>
<keyword evidence="2 4" id="KW-0472">Membrane</keyword>
<dbReference type="RefSeq" id="WP_258819174.1">
    <property type="nucleotide sequence ID" value="NZ_JANUGW010000023.1"/>
</dbReference>
<feature type="compositionally biased region" description="Low complexity" evidence="3">
    <location>
        <begin position="135"/>
        <end position="150"/>
    </location>
</feature>
<evidence type="ECO:0000256" key="1">
    <source>
        <dbReference type="ARBA" id="ARBA00004370"/>
    </source>
</evidence>
<comment type="subcellular location">
    <subcellularLocation>
        <location evidence="1">Membrane</location>
    </subcellularLocation>
</comment>